<accession>M0D4E7</accession>
<dbReference type="AlphaFoldDB" id="M0D4E7"/>
<feature type="coiled-coil region" evidence="1">
    <location>
        <begin position="115"/>
        <end position="218"/>
    </location>
</feature>
<dbReference type="InterPro" id="IPR057178">
    <property type="entry name" value="DUF7856"/>
</dbReference>
<proteinExistence type="predicted"/>
<protein>
    <submittedName>
        <fullName evidence="2">Uncharacterized protein</fullName>
    </submittedName>
</protein>
<dbReference type="PATRIC" id="fig|1227487.5.peg.2282"/>
<evidence type="ECO:0000256" key="1">
    <source>
        <dbReference type="SAM" id="Coils"/>
    </source>
</evidence>
<dbReference type="RefSeq" id="WP_008386796.1">
    <property type="nucleotide sequence ID" value="NZ_AOIV01000025.1"/>
</dbReference>
<evidence type="ECO:0000313" key="3">
    <source>
        <dbReference type="Proteomes" id="UP000011513"/>
    </source>
</evidence>
<gene>
    <name evidence="2" type="ORF">C474_11306</name>
</gene>
<dbReference type="eggNOG" id="arCOG08972">
    <property type="taxonomic scope" value="Archaea"/>
</dbReference>
<dbReference type="EMBL" id="AOIV01000025">
    <property type="protein sequence ID" value="ELZ30396.1"/>
    <property type="molecule type" value="Genomic_DNA"/>
</dbReference>
<dbReference type="Pfam" id="PF25254">
    <property type="entry name" value="DUF7856"/>
    <property type="match status" value="1"/>
</dbReference>
<evidence type="ECO:0000313" key="2">
    <source>
        <dbReference type="EMBL" id="ELZ30396.1"/>
    </source>
</evidence>
<name>M0D4E7_HALPD</name>
<dbReference type="Proteomes" id="UP000011513">
    <property type="component" value="Unassembled WGS sequence"/>
</dbReference>
<keyword evidence="3" id="KW-1185">Reference proteome</keyword>
<organism evidence="2 3">
    <name type="scientific">Halogeometricum pallidum JCM 14848</name>
    <dbReference type="NCBI Taxonomy" id="1227487"/>
    <lineage>
        <taxon>Archaea</taxon>
        <taxon>Methanobacteriati</taxon>
        <taxon>Methanobacteriota</taxon>
        <taxon>Stenosarchaea group</taxon>
        <taxon>Halobacteria</taxon>
        <taxon>Halobacteriales</taxon>
        <taxon>Haloferacaceae</taxon>
        <taxon>Halogeometricum</taxon>
    </lineage>
</organism>
<comment type="caution">
    <text evidence="2">The sequence shown here is derived from an EMBL/GenBank/DDBJ whole genome shotgun (WGS) entry which is preliminary data.</text>
</comment>
<keyword evidence="1" id="KW-0175">Coiled coil</keyword>
<dbReference type="InParanoid" id="M0D4E7"/>
<reference evidence="2 3" key="1">
    <citation type="journal article" date="2014" name="PLoS Genet.">
        <title>Phylogenetically driven sequencing of extremely halophilic archaea reveals strategies for static and dynamic osmo-response.</title>
        <authorList>
            <person name="Becker E.A."/>
            <person name="Seitzer P.M."/>
            <person name="Tritt A."/>
            <person name="Larsen D."/>
            <person name="Krusor M."/>
            <person name="Yao A.I."/>
            <person name="Wu D."/>
            <person name="Madern D."/>
            <person name="Eisen J.A."/>
            <person name="Darling A.E."/>
            <person name="Facciotti M.T."/>
        </authorList>
    </citation>
    <scope>NUCLEOTIDE SEQUENCE [LARGE SCALE GENOMIC DNA]</scope>
    <source>
        <strain evidence="2 3">JCM 14848</strain>
    </source>
</reference>
<sequence>MTARPIRVRLPDASLHVGPVVDLRGVDAAPDAATLRRAVVGGLPAEPAAPSVVRPAPTPVHPFVARLAAGSSFDRRGALAALARVRGHDAGGALTELERVREAIAEAAPAESADLAAARRRAAEAGAETDRLRERVATIRGRVEAVREAGGDADAVEAELAAAMRRLSEVSTDRVAARQRLDALETEARRARDSREARMRLEDRAANLERDARRTLAAAVYDAFAAAVAALPPAFDADAGTEPGEFAGDPLSATLAVARAAPLRAPVVVDPAVVDRFGGLTRSVRYLSGPVVVR</sequence>